<evidence type="ECO:0000313" key="1">
    <source>
        <dbReference type="EMBL" id="MCW8084814.1"/>
    </source>
</evidence>
<dbReference type="Pfam" id="PF13692">
    <property type="entry name" value="Glyco_trans_1_4"/>
    <property type="match status" value="1"/>
</dbReference>
<dbReference type="InterPro" id="IPR017521">
    <property type="entry name" value="Sugar_tfrase_PEP-CTERM_Stp1"/>
</dbReference>
<reference evidence="1 2" key="1">
    <citation type="submission" date="2022-10" db="EMBL/GenBank/DDBJ databases">
        <title>Roseococcus glaciei nov., sp. nov., isolated from glacier.</title>
        <authorList>
            <person name="Liu Q."/>
            <person name="Xin Y.-H."/>
        </authorList>
    </citation>
    <scope>NUCLEOTIDE SEQUENCE [LARGE SCALE GENOMIC DNA]</scope>
    <source>
        <strain evidence="1 2">MDT2-1-1</strain>
    </source>
</reference>
<dbReference type="NCBIfam" id="TIGR03087">
    <property type="entry name" value="stp1"/>
    <property type="match status" value="1"/>
</dbReference>
<protein>
    <submittedName>
        <fullName evidence="1">TIGR03087 family PEP-CTERM/XrtA system glycosyltransferase</fullName>
    </submittedName>
</protein>
<keyword evidence="2" id="KW-1185">Reference proteome</keyword>
<comment type="caution">
    <text evidence="1">The sequence shown here is derived from an EMBL/GenBank/DDBJ whole genome shotgun (WGS) entry which is preliminary data.</text>
</comment>
<proteinExistence type="predicted"/>
<dbReference type="Gene3D" id="3.40.50.2000">
    <property type="entry name" value="Glycogen Phosphorylase B"/>
    <property type="match status" value="1"/>
</dbReference>
<sequence length="406" mass="44423">MGRLLFLAHRIPFPPQKGEKIRAFHMLAHLSRRHEVELGCLVDDPADMAHVEALREWCSHVEAHPIPRGPAAALRALPRFRPGQPLSLAWFRHPALSAWVEEGLEARRWSRALAYSSAVAPLLMTPAAQEARMRRVLDFVDVDSAKWRAYAAETTGPMRWVYAREAETLLRFERRAALAFDCSIFVSEEEARCFAALAPDTASRLDHVDNGVELARFDPEIEHPDPYPAGPPVLVFTGTMDYRPNVDAVTWFAEEALPLLPGLRFAIVGASPAPSVRALERIPNVIVTGPVPDIRPYIAHATAAVAPLRIARGIQNKVLEAMAMAKPIICTPQAFEGVRAFAGRDALVAPDAAGMAAAVREVLDGRHPGLGEAARAAVLAAHDWKATLRRLDAVMEDRGPPLGLAA</sequence>
<dbReference type="Proteomes" id="UP001526430">
    <property type="component" value="Unassembled WGS sequence"/>
</dbReference>
<dbReference type="RefSeq" id="WP_301588552.1">
    <property type="nucleotide sequence ID" value="NZ_JAPFQI010000001.1"/>
</dbReference>
<organism evidence="1 2">
    <name type="scientific">Sabulicella glaciei</name>
    <dbReference type="NCBI Taxonomy" id="2984948"/>
    <lineage>
        <taxon>Bacteria</taxon>
        <taxon>Pseudomonadati</taxon>
        <taxon>Pseudomonadota</taxon>
        <taxon>Alphaproteobacteria</taxon>
        <taxon>Acetobacterales</taxon>
        <taxon>Acetobacteraceae</taxon>
        <taxon>Sabulicella</taxon>
    </lineage>
</organism>
<evidence type="ECO:0000313" key="2">
    <source>
        <dbReference type="Proteomes" id="UP001526430"/>
    </source>
</evidence>
<name>A0ABT3NRM5_9PROT</name>
<dbReference type="CDD" id="cd03801">
    <property type="entry name" value="GT4_PimA-like"/>
    <property type="match status" value="1"/>
</dbReference>
<dbReference type="EMBL" id="JAPFQI010000001">
    <property type="protein sequence ID" value="MCW8084814.1"/>
    <property type="molecule type" value="Genomic_DNA"/>
</dbReference>
<dbReference type="SUPFAM" id="SSF53756">
    <property type="entry name" value="UDP-Glycosyltransferase/glycogen phosphorylase"/>
    <property type="match status" value="1"/>
</dbReference>
<accession>A0ABT3NRM5</accession>
<dbReference type="PANTHER" id="PTHR12526:SF600">
    <property type="entry name" value="GLYCOSYL TRANSFERASE GROUP 1"/>
    <property type="match status" value="1"/>
</dbReference>
<gene>
    <name evidence="1" type="ORF">OF850_04175</name>
</gene>
<dbReference type="PANTHER" id="PTHR12526">
    <property type="entry name" value="GLYCOSYLTRANSFERASE"/>
    <property type="match status" value="1"/>
</dbReference>